<organism evidence="1 2">
    <name type="scientific">Paramuricea clavata</name>
    <name type="common">Red gorgonian</name>
    <name type="synonym">Violescent sea-whip</name>
    <dbReference type="NCBI Taxonomy" id="317549"/>
    <lineage>
        <taxon>Eukaryota</taxon>
        <taxon>Metazoa</taxon>
        <taxon>Cnidaria</taxon>
        <taxon>Anthozoa</taxon>
        <taxon>Octocorallia</taxon>
        <taxon>Malacalcyonacea</taxon>
        <taxon>Plexauridae</taxon>
        <taxon>Paramuricea</taxon>
    </lineage>
</organism>
<gene>
    <name evidence="1" type="ORF">PACLA_8A087555</name>
</gene>
<evidence type="ECO:0000313" key="2">
    <source>
        <dbReference type="Proteomes" id="UP001152795"/>
    </source>
</evidence>
<reference evidence="1" key="1">
    <citation type="submission" date="2020-04" db="EMBL/GenBank/DDBJ databases">
        <authorList>
            <person name="Alioto T."/>
            <person name="Alioto T."/>
            <person name="Gomez Garrido J."/>
        </authorList>
    </citation>
    <scope>NUCLEOTIDE SEQUENCE</scope>
    <source>
        <strain evidence="1">A484AB</strain>
    </source>
</reference>
<name>A0A7D9DX10_PARCT</name>
<comment type="caution">
    <text evidence="1">The sequence shown here is derived from an EMBL/GenBank/DDBJ whole genome shotgun (WGS) entry which is preliminary data.</text>
</comment>
<dbReference type="OrthoDB" id="10065368at2759"/>
<accession>A0A7D9DX10</accession>
<protein>
    <submittedName>
        <fullName evidence="1">Uncharacterized protein</fullName>
    </submittedName>
</protein>
<dbReference type="EMBL" id="CACRXK020002800">
    <property type="protein sequence ID" value="CAB3996105.1"/>
    <property type="molecule type" value="Genomic_DNA"/>
</dbReference>
<dbReference type="Proteomes" id="UP001152795">
    <property type="component" value="Unassembled WGS sequence"/>
</dbReference>
<dbReference type="AlphaFoldDB" id="A0A7D9DX10"/>
<sequence>MKTSMLRREFKIQGQIGEPGHKDKQAYQSLISQIEIGLQKGYTEEEITDAVATAVQAGLQLRSYFERINGLTLPR</sequence>
<evidence type="ECO:0000313" key="1">
    <source>
        <dbReference type="EMBL" id="CAB3996105.1"/>
    </source>
</evidence>
<proteinExistence type="predicted"/>
<keyword evidence="2" id="KW-1185">Reference proteome</keyword>